<evidence type="ECO:0000259" key="1">
    <source>
        <dbReference type="Pfam" id="PF07944"/>
    </source>
</evidence>
<evidence type="ECO:0000313" key="5">
    <source>
        <dbReference type="Proteomes" id="UP000295621"/>
    </source>
</evidence>
<feature type="domain" description="Non-reducing end beta-L-arabinofuranosidase-like GH127 middle" evidence="2">
    <location>
        <begin position="420"/>
        <end position="511"/>
    </location>
</feature>
<dbReference type="AlphaFoldDB" id="A0A4R4RHW4"/>
<dbReference type="InterPro" id="IPR049046">
    <property type="entry name" value="Beta-AFase-like_GH127_middle"/>
</dbReference>
<dbReference type="Pfam" id="PF07944">
    <property type="entry name" value="Beta-AFase-like_GH127_cat"/>
    <property type="match status" value="1"/>
</dbReference>
<dbReference type="PANTHER" id="PTHR43465:SF2">
    <property type="entry name" value="DUF1680 DOMAIN PROTEIN (AFU_ORTHOLOGUE AFUA_1G08910)"/>
    <property type="match status" value="1"/>
</dbReference>
<organism evidence="4 5">
    <name type="scientific">Jiangella ureilytica</name>
    <dbReference type="NCBI Taxonomy" id="2530374"/>
    <lineage>
        <taxon>Bacteria</taxon>
        <taxon>Bacillati</taxon>
        <taxon>Actinomycetota</taxon>
        <taxon>Actinomycetes</taxon>
        <taxon>Jiangellales</taxon>
        <taxon>Jiangellaceae</taxon>
        <taxon>Jiangella</taxon>
    </lineage>
</organism>
<evidence type="ECO:0000259" key="2">
    <source>
        <dbReference type="Pfam" id="PF20736"/>
    </source>
</evidence>
<reference evidence="4 5" key="1">
    <citation type="submission" date="2019-02" db="EMBL/GenBank/DDBJ databases">
        <title>Draft genome sequences of novel Actinobacteria.</title>
        <authorList>
            <person name="Sahin N."/>
            <person name="Ay H."/>
            <person name="Saygin H."/>
        </authorList>
    </citation>
    <scope>NUCLEOTIDE SEQUENCE [LARGE SCALE GENOMIC DNA]</scope>
    <source>
        <strain evidence="4 5">KC603</strain>
    </source>
</reference>
<dbReference type="InterPro" id="IPR008928">
    <property type="entry name" value="6-hairpin_glycosidase_sf"/>
</dbReference>
<dbReference type="PANTHER" id="PTHR43465">
    <property type="entry name" value="DUF1680 DOMAIN PROTEIN (AFU_ORTHOLOGUE AFUA_1G08910)"/>
    <property type="match status" value="1"/>
</dbReference>
<dbReference type="InterPro" id="IPR049174">
    <property type="entry name" value="Beta-AFase-like"/>
</dbReference>
<dbReference type="InterPro" id="IPR012878">
    <property type="entry name" value="Beta-AFase-like_GH127_cat"/>
</dbReference>
<protein>
    <submittedName>
        <fullName evidence="4">Glycoside hydrolase family 127 protein</fullName>
    </submittedName>
</protein>
<dbReference type="RefSeq" id="WP_131986608.1">
    <property type="nucleotide sequence ID" value="NZ_SMKL01000063.1"/>
</dbReference>
<dbReference type="SUPFAM" id="SSF48208">
    <property type="entry name" value="Six-hairpin glycosidases"/>
    <property type="match status" value="1"/>
</dbReference>
<accession>A0A4R4RHW4</accession>
<keyword evidence="4" id="KW-0378">Hydrolase</keyword>
<feature type="domain" description="Non-reducing end beta-L-arabinofuranosidase-like GH127 C-terminal" evidence="3">
    <location>
        <begin position="514"/>
        <end position="625"/>
    </location>
</feature>
<sequence length="632" mass="68213">MTRPTVWPAPHARLAQRPLPAGAVTVTGGPWQYRRRTNARVSLAHGLEQLRRSGTIANFARLGAGGSGDGGRHGHLDAFDPDTKNFVDSDVYKWLEAVAWARVAEQVPADVLEAADEIVELVGGAQAPDGYLNTWFQTLDPSERFSDLRYGHELYCLGHLIQAGLAWQRVRGDDRLLKTGRRFADLVVERFGDSDVVCGHPCVEMALMELTRETGEPQYARLAAAMIDRRGRGTLGAGRFGSAYYQDERPYREMRTLDGHAVRALYLAAGATDVATDNGDGDLLAAAWRQWEAVRRSRVYLTGGLGSRHLGESFGADYELPPDAAYCETCAAIGLVMWSWRLQLTRTDGAIGDLIERAVHNGLLSGVALGGRSFHYTNPLDVHDAHPRQEWFEIACCPPNVMRAIATLDQLVATETDDGVQLHQYVPARIDAGRGRVLTVETGYPADGTITVRVLAAPVQPWGMAVRVPAWSAQRFAVAVNGAPAPADVADGYAKVRRVWREGDAMTLTLDLAVRTVRADPRISAARGTVAVERGPIVYALDAAVAGGGDPAFVRLQEDLDAQPVPSAVPGLVDLDVAVLRERLRDAGWPYLDTADPVAGVAARVRLVPFAHAGNAGAGPLRTWLGATPAGG</sequence>
<proteinExistence type="predicted"/>
<dbReference type="OrthoDB" id="9757939at2"/>
<name>A0A4R4RHW4_9ACTN</name>
<keyword evidence="5" id="KW-1185">Reference proteome</keyword>
<dbReference type="Pfam" id="PF20737">
    <property type="entry name" value="Glyco_hydro127C"/>
    <property type="match status" value="1"/>
</dbReference>
<comment type="caution">
    <text evidence="4">The sequence shown here is derived from an EMBL/GenBank/DDBJ whole genome shotgun (WGS) entry which is preliminary data.</text>
</comment>
<dbReference type="EMBL" id="SMKL01000063">
    <property type="protein sequence ID" value="TDC48043.1"/>
    <property type="molecule type" value="Genomic_DNA"/>
</dbReference>
<evidence type="ECO:0000313" key="4">
    <source>
        <dbReference type="EMBL" id="TDC48043.1"/>
    </source>
</evidence>
<dbReference type="GO" id="GO:0005975">
    <property type="term" value="P:carbohydrate metabolic process"/>
    <property type="evidence" value="ECO:0007669"/>
    <property type="project" value="InterPro"/>
</dbReference>
<evidence type="ECO:0000259" key="3">
    <source>
        <dbReference type="Pfam" id="PF20737"/>
    </source>
</evidence>
<dbReference type="Proteomes" id="UP000295621">
    <property type="component" value="Unassembled WGS sequence"/>
</dbReference>
<dbReference type="Pfam" id="PF20736">
    <property type="entry name" value="Glyco_hydro127M"/>
    <property type="match status" value="1"/>
</dbReference>
<gene>
    <name evidence="4" type="ORF">E1212_22485</name>
</gene>
<dbReference type="InterPro" id="IPR049049">
    <property type="entry name" value="Beta-AFase-like_GH127_C"/>
</dbReference>
<dbReference type="GO" id="GO:0016787">
    <property type="term" value="F:hydrolase activity"/>
    <property type="evidence" value="ECO:0007669"/>
    <property type="project" value="UniProtKB-KW"/>
</dbReference>
<feature type="domain" description="Non-reducing end beta-L-arabinofuranosidase-like GH127 catalytic" evidence="1">
    <location>
        <begin position="23"/>
        <end position="409"/>
    </location>
</feature>